<feature type="transmembrane region" description="Helical" evidence="7">
    <location>
        <begin position="267"/>
        <end position="291"/>
    </location>
</feature>
<feature type="transmembrane region" description="Helical" evidence="7">
    <location>
        <begin position="434"/>
        <end position="458"/>
    </location>
</feature>
<accession>A0ABQ1XZM3</accession>
<dbReference type="CDD" id="cd17504">
    <property type="entry name" value="MFS_MMR_MDR_like"/>
    <property type="match status" value="1"/>
</dbReference>
<evidence type="ECO:0000256" key="3">
    <source>
        <dbReference type="ARBA" id="ARBA00022475"/>
    </source>
</evidence>
<feature type="domain" description="Major facilitator superfamily (MFS) profile" evidence="8">
    <location>
        <begin position="14"/>
        <end position="461"/>
    </location>
</feature>
<gene>
    <name evidence="9" type="ORF">GCM10011577_35640</name>
</gene>
<dbReference type="InterPro" id="IPR036259">
    <property type="entry name" value="MFS_trans_sf"/>
</dbReference>
<sequence>MGEEAPRRGNSALITFYLALGGLSFAVLQSLVAPALSTIGKDLGASTGDVSWILTAYLLSASVLTPIFARLGDMLGKRRILIVVLSILLIGTLLAALAPNLGVLVAARALQGAAGAVMPLSIGIVRDELPGEKVSVTIGLLSAIFGIGAGVGILAAGPIVENLDWHWLFWLPLALIVIALLGTIFGMPESPIRTPGRLDLVGTAVLTVSLVSLLLAISEGQNWGWGSLKTLGLLTLGAAALVGFVLVELRVKEPLIDVRLFKIRGVWTAHIVALVFGFAMFGTFVLVPTLLQLPAAVGYGFGKSVSEAGLFLLPTVLMMVVLGPVAGLMIRKSGPKTPMLIGALFVTAAFILPAVAHGQLWQIVLSGLLTGAGIGLALAATSNAIIESVPATQTGEAISANTIARTIGSSIGTAVIASLISSNSTAQGLPMDDAFTIGFWTCAAVGALAIIGAVLAPARRRSSAGDTRP</sequence>
<comment type="caution">
    <text evidence="9">The sequence shown here is derived from an EMBL/GenBank/DDBJ whole genome shotgun (WGS) entry which is preliminary data.</text>
</comment>
<feature type="transmembrane region" description="Helical" evidence="7">
    <location>
        <begin position="361"/>
        <end position="381"/>
    </location>
</feature>
<evidence type="ECO:0000256" key="2">
    <source>
        <dbReference type="ARBA" id="ARBA00022448"/>
    </source>
</evidence>
<dbReference type="InterPro" id="IPR020846">
    <property type="entry name" value="MFS_dom"/>
</dbReference>
<feature type="transmembrane region" description="Helical" evidence="7">
    <location>
        <begin position="52"/>
        <end position="69"/>
    </location>
</feature>
<dbReference type="Proteomes" id="UP000596938">
    <property type="component" value="Unassembled WGS sequence"/>
</dbReference>
<feature type="transmembrane region" description="Helical" evidence="7">
    <location>
        <begin position="137"/>
        <end position="159"/>
    </location>
</feature>
<keyword evidence="3" id="KW-1003">Cell membrane</keyword>
<feature type="transmembrane region" description="Helical" evidence="7">
    <location>
        <begin position="311"/>
        <end position="330"/>
    </location>
</feature>
<comment type="subcellular location">
    <subcellularLocation>
        <location evidence="1">Cell membrane</location>
        <topology evidence="1">Multi-pass membrane protein</topology>
    </subcellularLocation>
</comment>
<name>A0ABQ1XZM3_9MICC</name>
<keyword evidence="6 7" id="KW-0472">Membrane</keyword>
<evidence type="ECO:0000256" key="1">
    <source>
        <dbReference type="ARBA" id="ARBA00004651"/>
    </source>
</evidence>
<evidence type="ECO:0000259" key="8">
    <source>
        <dbReference type="PROSITE" id="PS50850"/>
    </source>
</evidence>
<evidence type="ECO:0000256" key="7">
    <source>
        <dbReference type="SAM" id="Phobius"/>
    </source>
</evidence>
<proteinExistence type="predicted"/>
<keyword evidence="10" id="KW-1185">Reference proteome</keyword>
<dbReference type="PRINTS" id="PR01036">
    <property type="entry name" value="TCRTETB"/>
</dbReference>
<dbReference type="PANTHER" id="PTHR42718">
    <property type="entry name" value="MAJOR FACILITATOR SUPERFAMILY MULTIDRUG TRANSPORTER MFSC"/>
    <property type="match status" value="1"/>
</dbReference>
<dbReference type="Gene3D" id="1.20.1250.20">
    <property type="entry name" value="MFS general substrate transporter like domains"/>
    <property type="match status" value="1"/>
</dbReference>
<reference evidence="10" key="1">
    <citation type="journal article" date="2019" name="Int. J. Syst. Evol. Microbiol.">
        <title>The Global Catalogue of Microorganisms (GCM) 10K type strain sequencing project: providing services to taxonomists for standard genome sequencing and annotation.</title>
        <authorList>
            <consortium name="The Broad Institute Genomics Platform"/>
            <consortium name="The Broad Institute Genome Sequencing Center for Infectious Disease"/>
            <person name="Wu L."/>
            <person name="Ma J."/>
        </authorList>
    </citation>
    <scope>NUCLEOTIDE SEQUENCE [LARGE SCALE GENOMIC DNA]</scope>
    <source>
        <strain evidence="10">CGMCC 1.1927</strain>
    </source>
</reference>
<keyword evidence="2" id="KW-0813">Transport</keyword>
<dbReference type="PANTHER" id="PTHR42718:SF46">
    <property type="entry name" value="BLR6921 PROTEIN"/>
    <property type="match status" value="1"/>
</dbReference>
<evidence type="ECO:0000313" key="9">
    <source>
        <dbReference type="EMBL" id="GGH07963.1"/>
    </source>
</evidence>
<dbReference type="SUPFAM" id="SSF103473">
    <property type="entry name" value="MFS general substrate transporter"/>
    <property type="match status" value="1"/>
</dbReference>
<protein>
    <submittedName>
        <fullName evidence="9">MFS transporter</fullName>
    </submittedName>
</protein>
<feature type="transmembrane region" description="Helical" evidence="7">
    <location>
        <begin position="402"/>
        <end position="422"/>
    </location>
</feature>
<dbReference type="PROSITE" id="PS50850">
    <property type="entry name" value="MFS"/>
    <property type="match status" value="1"/>
</dbReference>
<feature type="transmembrane region" description="Helical" evidence="7">
    <location>
        <begin position="12"/>
        <end position="32"/>
    </location>
</feature>
<dbReference type="Pfam" id="PF07690">
    <property type="entry name" value="MFS_1"/>
    <property type="match status" value="1"/>
</dbReference>
<keyword evidence="5 7" id="KW-1133">Transmembrane helix</keyword>
<feature type="transmembrane region" description="Helical" evidence="7">
    <location>
        <begin position="105"/>
        <end position="125"/>
    </location>
</feature>
<feature type="transmembrane region" description="Helical" evidence="7">
    <location>
        <begin position="337"/>
        <end position="355"/>
    </location>
</feature>
<keyword evidence="4 7" id="KW-0812">Transmembrane</keyword>
<feature type="transmembrane region" description="Helical" evidence="7">
    <location>
        <begin position="165"/>
        <end position="186"/>
    </location>
</feature>
<evidence type="ECO:0000256" key="5">
    <source>
        <dbReference type="ARBA" id="ARBA00022989"/>
    </source>
</evidence>
<feature type="transmembrane region" description="Helical" evidence="7">
    <location>
        <begin position="198"/>
        <end position="217"/>
    </location>
</feature>
<evidence type="ECO:0000313" key="10">
    <source>
        <dbReference type="Proteomes" id="UP000596938"/>
    </source>
</evidence>
<feature type="transmembrane region" description="Helical" evidence="7">
    <location>
        <begin position="81"/>
        <end position="99"/>
    </location>
</feature>
<evidence type="ECO:0000256" key="4">
    <source>
        <dbReference type="ARBA" id="ARBA00022692"/>
    </source>
</evidence>
<dbReference type="Pfam" id="PF00083">
    <property type="entry name" value="Sugar_tr"/>
    <property type="match status" value="1"/>
</dbReference>
<dbReference type="EMBL" id="BMKU01000014">
    <property type="protein sequence ID" value="GGH07963.1"/>
    <property type="molecule type" value="Genomic_DNA"/>
</dbReference>
<evidence type="ECO:0000256" key="6">
    <source>
        <dbReference type="ARBA" id="ARBA00023136"/>
    </source>
</evidence>
<feature type="transmembrane region" description="Helical" evidence="7">
    <location>
        <begin position="223"/>
        <end position="247"/>
    </location>
</feature>
<dbReference type="Gene3D" id="1.20.1720.10">
    <property type="entry name" value="Multidrug resistance protein D"/>
    <property type="match status" value="1"/>
</dbReference>
<dbReference type="InterPro" id="IPR005828">
    <property type="entry name" value="MFS_sugar_transport-like"/>
</dbReference>
<organism evidence="9 10">
    <name type="scientific">Pseudarthrobacter polychromogenes</name>
    <dbReference type="NCBI Taxonomy" id="1676"/>
    <lineage>
        <taxon>Bacteria</taxon>
        <taxon>Bacillati</taxon>
        <taxon>Actinomycetota</taxon>
        <taxon>Actinomycetes</taxon>
        <taxon>Micrococcales</taxon>
        <taxon>Micrococcaceae</taxon>
        <taxon>Pseudarthrobacter</taxon>
    </lineage>
</organism>
<dbReference type="InterPro" id="IPR011701">
    <property type="entry name" value="MFS"/>
</dbReference>